<evidence type="ECO:0000256" key="1">
    <source>
        <dbReference type="ARBA" id="ARBA00022559"/>
    </source>
</evidence>
<dbReference type="InterPro" id="IPR050471">
    <property type="entry name" value="AB_hydrolase"/>
</dbReference>
<dbReference type="Gene3D" id="3.40.50.1820">
    <property type="entry name" value="alpha/beta hydrolase"/>
    <property type="match status" value="1"/>
</dbReference>
<comment type="caution">
    <text evidence="3">The sequence shown here is derived from an EMBL/GenBank/DDBJ whole genome shotgun (WGS) entry which is preliminary data.</text>
</comment>
<dbReference type="PANTHER" id="PTHR43433">
    <property type="entry name" value="HYDROLASE, ALPHA/BETA FOLD FAMILY PROTEIN"/>
    <property type="match status" value="1"/>
</dbReference>
<evidence type="ECO:0000313" key="4">
    <source>
        <dbReference type="Proteomes" id="UP001500752"/>
    </source>
</evidence>
<dbReference type="PRINTS" id="PR00111">
    <property type="entry name" value="ABHYDROLASE"/>
</dbReference>
<proteinExistence type="predicted"/>
<dbReference type="PRINTS" id="PR00412">
    <property type="entry name" value="EPOXHYDRLASE"/>
</dbReference>
<name>A0ABP7BSM0_9MICC</name>
<protein>
    <submittedName>
        <fullName evidence="3">Alpha/beta fold hydrolase</fullName>
    </submittedName>
</protein>
<keyword evidence="1" id="KW-0575">Peroxidase</keyword>
<accession>A0ABP7BSM0</accession>
<dbReference type="EMBL" id="BAABEO010000006">
    <property type="protein sequence ID" value="GAA3668936.1"/>
    <property type="molecule type" value="Genomic_DNA"/>
</dbReference>
<dbReference type="InterPro" id="IPR000073">
    <property type="entry name" value="AB_hydrolase_1"/>
</dbReference>
<organism evidence="3 4">
    <name type="scientific">Arthrobacter ginkgonis</name>
    <dbReference type="NCBI Taxonomy" id="1630594"/>
    <lineage>
        <taxon>Bacteria</taxon>
        <taxon>Bacillati</taxon>
        <taxon>Actinomycetota</taxon>
        <taxon>Actinomycetes</taxon>
        <taxon>Micrococcales</taxon>
        <taxon>Micrococcaceae</taxon>
        <taxon>Arthrobacter</taxon>
    </lineage>
</organism>
<keyword evidence="4" id="KW-1185">Reference proteome</keyword>
<keyword evidence="3" id="KW-0378">Hydrolase</keyword>
<dbReference type="PANTHER" id="PTHR43433:SF1">
    <property type="entry name" value="BLL5160 PROTEIN"/>
    <property type="match status" value="1"/>
</dbReference>
<dbReference type="RefSeq" id="WP_345148110.1">
    <property type="nucleotide sequence ID" value="NZ_BAABEO010000006.1"/>
</dbReference>
<feature type="domain" description="AB hydrolase-1" evidence="2">
    <location>
        <begin position="26"/>
        <end position="122"/>
    </location>
</feature>
<dbReference type="InterPro" id="IPR000639">
    <property type="entry name" value="Epox_hydrolase-like"/>
</dbReference>
<sequence length="293" mass="31836">MPYITVDGADLYYEEHGEGDEIVISSANGFHPTYPAALAQAPTNYRVYTLQTRGFGRSGRLDEAPPQGYLNRWAEDVIALADHLGAEKFTYTGISHGGGIGWVIAHRFPERLKALLSVVGTPHLRYGVTDSSEGRRKIVDNPGNTEIIREAMAQIAGPTPEGREELREAVMELALATKLERDPKEARINQGMPFPEAKDNDALREVLSTIDVPVLILGGMRDGVIPPGSSVLAGAAVRRAKTVLFEDEGHWIAKESPERLVREIKLFMDELDGTALPARNEALSLAGGEAGTV</sequence>
<dbReference type="InterPro" id="IPR029058">
    <property type="entry name" value="AB_hydrolase_fold"/>
</dbReference>
<dbReference type="SUPFAM" id="SSF53474">
    <property type="entry name" value="alpha/beta-Hydrolases"/>
    <property type="match status" value="1"/>
</dbReference>
<dbReference type="Pfam" id="PF00561">
    <property type="entry name" value="Abhydrolase_1"/>
    <property type="match status" value="1"/>
</dbReference>
<evidence type="ECO:0000259" key="2">
    <source>
        <dbReference type="Pfam" id="PF00561"/>
    </source>
</evidence>
<gene>
    <name evidence="3" type="ORF">GCM10023081_04260</name>
</gene>
<keyword evidence="1" id="KW-0560">Oxidoreductase</keyword>
<dbReference type="Proteomes" id="UP001500752">
    <property type="component" value="Unassembled WGS sequence"/>
</dbReference>
<evidence type="ECO:0000313" key="3">
    <source>
        <dbReference type="EMBL" id="GAA3668936.1"/>
    </source>
</evidence>
<reference evidence="4" key="1">
    <citation type="journal article" date="2019" name="Int. J. Syst. Evol. Microbiol.">
        <title>The Global Catalogue of Microorganisms (GCM) 10K type strain sequencing project: providing services to taxonomists for standard genome sequencing and annotation.</title>
        <authorList>
            <consortium name="The Broad Institute Genomics Platform"/>
            <consortium name="The Broad Institute Genome Sequencing Center for Infectious Disease"/>
            <person name="Wu L."/>
            <person name="Ma J."/>
        </authorList>
    </citation>
    <scope>NUCLEOTIDE SEQUENCE [LARGE SCALE GENOMIC DNA]</scope>
    <source>
        <strain evidence="4">JCM 30742</strain>
    </source>
</reference>
<dbReference type="GO" id="GO:0016787">
    <property type="term" value="F:hydrolase activity"/>
    <property type="evidence" value="ECO:0007669"/>
    <property type="project" value="UniProtKB-KW"/>
</dbReference>